<dbReference type="PANTHER" id="PTHR42828">
    <property type="entry name" value="DHBP SYNTHASE RIBB-LIKE ALPHA/BETA DOMAIN-CONTAINING PROTEIN"/>
    <property type="match status" value="1"/>
</dbReference>
<dbReference type="EnsemblPlants" id="QL06p007766:mrna">
    <property type="protein sequence ID" value="QL06p007766:mrna"/>
    <property type="gene ID" value="QL06p007766"/>
</dbReference>
<dbReference type="InParanoid" id="A0A7N2LVC8"/>
<sequence>MQPLPWMHCKEGGLLYVEADSSRADSWKSESIFDLLKQGAVVVIPTDTLYVALRPFTTSPILQFCLSYFKAASSLMA</sequence>
<evidence type="ECO:0000313" key="2">
    <source>
        <dbReference type="Proteomes" id="UP000594261"/>
    </source>
</evidence>
<organism evidence="1 2">
    <name type="scientific">Quercus lobata</name>
    <name type="common">Valley oak</name>
    <dbReference type="NCBI Taxonomy" id="97700"/>
    <lineage>
        <taxon>Eukaryota</taxon>
        <taxon>Viridiplantae</taxon>
        <taxon>Streptophyta</taxon>
        <taxon>Embryophyta</taxon>
        <taxon>Tracheophyta</taxon>
        <taxon>Spermatophyta</taxon>
        <taxon>Magnoliopsida</taxon>
        <taxon>eudicotyledons</taxon>
        <taxon>Gunneridae</taxon>
        <taxon>Pentapetalae</taxon>
        <taxon>rosids</taxon>
        <taxon>fabids</taxon>
        <taxon>Fagales</taxon>
        <taxon>Fagaceae</taxon>
        <taxon>Quercus</taxon>
    </lineage>
</organism>
<reference evidence="1" key="2">
    <citation type="submission" date="2021-01" db="UniProtKB">
        <authorList>
            <consortium name="EnsemblPlants"/>
        </authorList>
    </citation>
    <scope>IDENTIFICATION</scope>
</reference>
<keyword evidence="2" id="KW-1185">Reference proteome</keyword>
<dbReference type="AlphaFoldDB" id="A0A7N2LVC8"/>
<evidence type="ECO:0000313" key="1">
    <source>
        <dbReference type="EnsemblPlants" id="QL06p007766:mrna"/>
    </source>
</evidence>
<accession>A0A7N2LVC8</accession>
<reference evidence="1 2" key="1">
    <citation type="journal article" date="2016" name="G3 (Bethesda)">
        <title>First Draft Assembly and Annotation of the Genome of a California Endemic Oak Quercus lobata Nee (Fagaceae).</title>
        <authorList>
            <person name="Sork V.L."/>
            <person name="Fitz-Gibbon S.T."/>
            <person name="Puiu D."/>
            <person name="Crepeau M."/>
            <person name="Gugger P.F."/>
            <person name="Sherman R."/>
            <person name="Stevens K."/>
            <person name="Langley C.H."/>
            <person name="Pellegrini M."/>
            <person name="Salzberg S.L."/>
        </authorList>
    </citation>
    <scope>NUCLEOTIDE SEQUENCE [LARGE SCALE GENOMIC DNA]</scope>
    <source>
        <strain evidence="1 2">cv. SW786</strain>
    </source>
</reference>
<dbReference type="Proteomes" id="UP000594261">
    <property type="component" value="Chromosome 6"/>
</dbReference>
<protein>
    <submittedName>
        <fullName evidence="1">Uncharacterized protein</fullName>
    </submittedName>
</protein>
<dbReference type="InterPro" id="IPR052532">
    <property type="entry name" value="SUA5_domain"/>
</dbReference>
<dbReference type="EMBL" id="LRBV02000006">
    <property type="status" value="NOT_ANNOTATED_CDS"/>
    <property type="molecule type" value="Genomic_DNA"/>
</dbReference>
<dbReference type="Gramene" id="QL06p007766:mrna">
    <property type="protein sequence ID" value="QL06p007766:mrna"/>
    <property type="gene ID" value="QL06p007766"/>
</dbReference>
<dbReference type="PANTHER" id="PTHR42828:SF3">
    <property type="entry name" value="THREONYLCARBAMOYL-AMP SYNTHASE"/>
    <property type="match status" value="1"/>
</dbReference>
<name>A0A7N2LVC8_QUELO</name>
<proteinExistence type="predicted"/>